<sequence length="21" mass="2430">MDLNRLLRSSEMPWLAATVIL</sequence>
<reference evidence="1" key="1">
    <citation type="submission" date="2014-11" db="EMBL/GenBank/DDBJ databases">
        <authorList>
            <person name="Amaro Gonzalez C."/>
        </authorList>
    </citation>
    <scope>NUCLEOTIDE SEQUENCE</scope>
</reference>
<name>A0A0E9SHL3_ANGAN</name>
<evidence type="ECO:0000313" key="1">
    <source>
        <dbReference type="EMBL" id="JAH40849.1"/>
    </source>
</evidence>
<proteinExistence type="predicted"/>
<organism evidence="1">
    <name type="scientific">Anguilla anguilla</name>
    <name type="common">European freshwater eel</name>
    <name type="synonym">Muraena anguilla</name>
    <dbReference type="NCBI Taxonomy" id="7936"/>
    <lineage>
        <taxon>Eukaryota</taxon>
        <taxon>Metazoa</taxon>
        <taxon>Chordata</taxon>
        <taxon>Craniata</taxon>
        <taxon>Vertebrata</taxon>
        <taxon>Euteleostomi</taxon>
        <taxon>Actinopterygii</taxon>
        <taxon>Neopterygii</taxon>
        <taxon>Teleostei</taxon>
        <taxon>Anguilliformes</taxon>
        <taxon>Anguillidae</taxon>
        <taxon>Anguilla</taxon>
    </lineage>
</organism>
<accession>A0A0E9SHL3</accession>
<dbReference type="EMBL" id="GBXM01067728">
    <property type="protein sequence ID" value="JAH40849.1"/>
    <property type="molecule type" value="Transcribed_RNA"/>
</dbReference>
<reference evidence="1" key="2">
    <citation type="journal article" date="2015" name="Fish Shellfish Immunol.">
        <title>Early steps in the European eel (Anguilla anguilla)-Vibrio vulnificus interaction in the gills: Role of the RtxA13 toxin.</title>
        <authorList>
            <person name="Callol A."/>
            <person name="Pajuelo D."/>
            <person name="Ebbesson L."/>
            <person name="Teles M."/>
            <person name="MacKenzie S."/>
            <person name="Amaro C."/>
        </authorList>
    </citation>
    <scope>NUCLEOTIDE SEQUENCE</scope>
</reference>
<dbReference type="AlphaFoldDB" id="A0A0E9SHL3"/>
<protein>
    <submittedName>
        <fullName evidence="1">Uncharacterized protein</fullName>
    </submittedName>
</protein>